<dbReference type="Proteomes" id="UP001058039">
    <property type="component" value="Segment"/>
</dbReference>
<keyword evidence="2" id="KW-1185">Reference proteome</keyword>
<organism evidence="1 2">
    <name type="scientific">Klebsiella phage vB_KpnS_Uniso31</name>
    <dbReference type="NCBI Taxonomy" id="2951200"/>
    <lineage>
        <taxon>Viruses</taxon>
        <taxon>Duplodnaviria</taxon>
        <taxon>Heunggongvirae</taxon>
        <taxon>Uroviricota</taxon>
        <taxon>Caudoviricetes</taxon>
        <taxon>Demerecviridae</taxon>
        <taxon>Sugarlandvirus</taxon>
        <taxon>Sugarlandvirus Uniso31</taxon>
    </lineage>
</organism>
<dbReference type="EMBL" id="ON637170">
    <property type="protein sequence ID" value="UTN90316.1"/>
    <property type="molecule type" value="Genomic_DNA"/>
</dbReference>
<accession>A0A9E7NGF5</accession>
<name>A0A9E7NGF5_9CAUD</name>
<evidence type="ECO:0000313" key="1">
    <source>
        <dbReference type="EMBL" id="UTN90316.1"/>
    </source>
</evidence>
<protein>
    <submittedName>
        <fullName evidence="1">Tail protein</fullName>
    </submittedName>
</protein>
<sequence>MTGGLYHVKRPEIGGLFYPSFINRLSEFNRRTN</sequence>
<evidence type="ECO:0000313" key="2">
    <source>
        <dbReference type="Proteomes" id="UP001058039"/>
    </source>
</evidence>
<reference evidence="1" key="1">
    <citation type="journal article" date="2022" name="Pharmaceutics">
        <title>Isolation and Molecular Characterization of a Novel Lytic Bacteriophage That Inactivates MDR Klebsiella pneumoniae Strains.</title>
        <authorList>
            <person name="Balcao V.M."/>
            <person name="Moreli F.C."/>
            <person name="Silva E.C."/>
            <person name="Belline B.G."/>
            <person name="Martins L.F."/>
            <person name="Rossi F.P.N."/>
            <person name="Pereira C."/>
            <person name="Vila M.M.D.C."/>
            <person name="da Silva A.M."/>
        </authorList>
    </citation>
    <scope>NUCLEOTIDE SEQUENCE</scope>
</reference>
<proteinExistence type="predicted"/>